<evidence type="ECO:0000313" key="2">
    <source>
        <dbReference type="EMBL" id="KAI92977.1"/>
    </source>
</evidence>
<feature type="coiled-coil region" evidence="1">
    <location>
        <begin position="138"/>
        <end position="165"/>
    </location>
</feature>
<accession>A0AAI9X194</accession>
<reference evidence="2 3" key="1">
    <citation type="journal article" date="2012" name="J. Proteome Res.">
        <title>Application of Spiroplasma melliferum proteogenomic profiling for the discovery of virulence factors and pathogenicity mechanisms in host-associated spiroplasmas.</title>
        <authorList>
            <person name="Alexeev D."/>
            <person name="Kostrjukova E."/>
            <person name="Aliper A."/>
            <person name="Popenko A."/>
            <person name="Bazaleev N."/>
            <person name="Tyakht A."/>
            <person name="Selezneva O."/>
            <person name="Akopian T."/>
            <person name="Prichodko E."/>
            <person name="Kondratov I."/>
            <person name="Chukin M."/>
            <person name="Demina I."/>
            <person name="Galyamina M."/>
            <person name="Kamashev D."/>
            <person name="Vanyushkina A."/>
            <person name="Ladygina V."/>
            <person name="Levitskii S."/>
            <person name="Lazarev V."/>
            <person name="Govorun V."/>
        </authorList>
    </citation>
    <scope>NUCLEOTIDE SEQUENCE [LARGE SCALE GENOMIC DNA]</scope>
    <source>
        <strain evidence="2 3">KC3</strain>
    </source>
</reference>
<protein>
    <submittedName>
        <fullName evidence="2">Uncharacterized protein</fullName>
    </submittedName>
</protein>
<gene>
    <name evidence="2" type="ORF">SPM_003110</name>
</gene>
<proteinExistence type="predicted"/>
<keyword evidence="1" id="KW-0175">Coiled coil</keyword>
<evidence type="ECO:0000313" key="3">
    <source>
        <dbReference type="Proteomes" id="UP000004057"/>
    </source>
</evidence>
<dbReference type="Proteomes" id="UP000004057">
    <property type="component" value="Unassembled WGS sequence"/>
</dbReference>
<organism evidence="2 3">
    <name type="scientific">Spiroplasma melliferum KC3</name>
    <dbReference type="NCBI Taxonomy" id="570509"/>
    <lineage>
        <taxon>Bacteria</taxon>
        <taxon>Bacillati</taxon>
        <taxon>Mycoplasmatota</taxon>
        <taxon>Mollicutes</taxon>
        <taxon>Entomoplasmatales</taxon>
        <taxon>Spiroplasmataceae</taxon>
        <taxon>Spiroplasma</taxon>
    </lineage>
</organism>
<name>A0AAI9X194_SPIME</name>
<dbReference type="EMBL" id="AGBZ02000001">
    <property type="protein sequence ID" value="KAI92977.1"/>
    <property type="molecule type" value="Genomic_DNA"/>
</dbReference>
<dbReference type="AlphaFoldDB" id="A0AAI9X194"/>
<comment type="caution">
    <text evidence="2">The sequence shown here is derived from an EMBL/GenBank/DDBJ whole genome shotgun (WGS) entry which is preliminary data.</text>
</comment>
<evidence type="ECO:0000256" key="1">
    <source>
        <dbReference type="SAM" id="Coils"/>
    </source>
</evidence>
<sequence length="194" mass="23681">MSGWRTLIRQIQANNQRWRRIEKQKYLLNNSNEFEEKIEVYIDNLLFNKETNFLQFKTIKKTTKPKITQYVTRNYVRTPIYGDVSVRTAVIKNFNKIINPLKFVSQDILELNLEKEFILKIIDEIGIIPKWREKEIKLEIITNEIAQNNDKLRNYELEKKQYNFKKIDYPEKPSNFWLRLLLLQLHYFLVFEVF</sequence>